<evidence type="ECO:0000256" key="1">
    <source>
        <dbReference type="ARBA" id="ARBA00023015"/>
    </source>
</evidence>
<dbReference type="SUPFAM" id="SSF46689">
    <property type="entry name" value="Homeodomain-like"/>
    <property type="match status" value="1"/>
</dbReference>
<feature type="domain" description="HTH tetR-type" evidence="5">
    <location>
        <begin position="9"/>
        <end position="69"/>
    </location>
</feature>
<accession>A0ABV5YE46</accession>
<evidence type="ECO:0000256" key="3">
    <source>
        <dbReference type="ARBA" id="ARBA00023163"/>
    </source>
</evidence>
<keyword evidence="1" id="KW-0805">Transcription regulation</keyword>
<dbReference type="PANTHER" id="PTHR30055">
    <property type="entry name" value="HTH-TYPE TRANSCRIPTIONAL REGULATOR RUTR"/>
    <property type="match status" value="1"/>
</dbReference>
<dbReference type="InterPro" id="IPR050109">
    <property type="entry name" value="HTH-type_TetR-like_transc_reg"/>
</dbReference>
<evidence type="ECO:0000313" key="7">
    <source>
        <dbReference type="Proteomes" id="UP001589627"/>
    </source>
</evidence>
<reference evidence="6 7" key="1">
    <citation type="submission" date="2024-09" db="EMBL/GenBank/DDBJ databases">
        <authorList>
            <person name="Sun Q."/>
            <person name="Mori K."/>
        </authorList>
    </citation>
    <scope>NUCLEOTIDE SEQUENCE [LARGE SCALE GENOMIC DNA]</scope>
    <source>
        <strain evidence="6 7">TBRC 0563</strain>
    </source>
</reference>
<keyword evidence="3" id="KW-0804">Transcription</keyword>
<keyword evidence="2 4" id="KW-0238">DNA-binding</keyword>
<evidence type="ECO:0000313" key="6">
    <source>
        <dbReference type="EMBL" id="MFB9832414.1"/>
    </source>
</evidence>
<dbReference type="PROSITE" id="PS01081">
    <property type="entry name" value="HTH_TETR_1"/>
    <property type="match status" value="1"/>
</dbReference>
<dbReference type="Gene3D" id="1.10.10.60">
    <property type="entry name" value="Homeodomain-like"/>
    <property type="match status" value="1"/>
</dbReference>
<dbReference type="PRINTS" id="PR00455">
    <property type="entry name" value="HTHTETR"/>
</dbReference>
<dbReference type="InterPro" id="IPR009057">
    <property type="entry name" value="Homeodomain-like_sf"/>
</dbReference>
<evidence type="ECO:0000256" key="4">
    <source>
        <dbReference type="PROSITE-ProRule" id="PRU00335"/>
    </source>
</evidence>
<dbReference type="Gene3D" id="1.10.357.10">
    <property type="entry name" value="Tetracycline Repressor, domain 2"/>
    <property type="match status" value="1"/>
</dbReference>
<dbReference type="RefSeq" id="WP_378198150.1">
    <property type="nucleotide sequence ID" value="NZ_JBHLZP010000048.1"/>
</dbReference>
<keyword evidence="7" id="KW-1185">Reference proteome</keyword>
<organism evidence="6 7">
    <name type="scientific">Actinoallomurus acaciae</name>
    <dbReference type="NCBI Taxonomy" id="502577"/>
    <lineage>
        <taxon>Bacteria</taxon>
        <taxon>Bacillati</taxon>
        <taxon>Actinomycetota</taxon>
        <taxon>Actinomycetes</taxon>
        <taxon>Streptosporangiales</taxon>
        <taxon>Thermomonosporaceae</taxon>
        <taxon>Actinoallomurus</taxon>
    </lineage>
</organism>
<name>A0ABV5YE46_9ACTN</name>
<dbReference type="Proteomes" id="UP001589627">
    <property type="component" value="Unassembled WGS sequence"/>
</dbReference>
<protein>
    <submittedName>
        <fullName evidence="6">TetR family transcriptional regulator</fullName>
    </submittedName>
</protein>
<comment type="caution">
    <text evidence="6">The sequence shown here is derived from an EMBL/GenBank/DDBJ whole genome shotgun (WGS) entry which is preliminary data.</text>
</comment>
<dbReference type="InterPro" id="IPR023772">
    <property type="entry name" value="DNA-bd_HTH_TetR-type_CS"/>
</dbReference>
<gene>
    <name evidence="6" type="ORF">ACFFNX_09465</name>
</gene>
<sequence length="211" mass="23175">MGLRERKKLRTRRAIASAALRLFDERGFEETTISDIAAAADVSPRTFFSYFPSKDDVVFAEMDERLADIRARLTERPSGETPLATFRRVADALVEAISTEDGEYGAIQVALLRKRPSLQAQALKRLADAEEGFVQVLRELAPELDEVTAVTVMGVAFGGLRAAIMYCRTQRYDAEQTREATERALVIVEQVLASVPAITSPPATGDDAPAK</sequence>
<feature type="DNA-binding region" description="H-T-H motif" evidence="4">
    <location>
        <begin position="32"/>
        <end position="51"/>
    </location>
</feature>
<dbReference type="PANTHER" id="PTHR30055:SF238">
    <property type="entry name" value="MYCOFACTOCIN BIOSYNTHESIS TRANSCRIPTIONAL REGULATOR MFTR-RELATED"/>
    <property type="match status" value="1"/>
</dbReference>
<dbReference type="EMBL" id="JBHLZP010000048">
    <property type="protein sequence ID" value="MFB9832414.1"/>
    <property type="molecule type" value="Genomic_DNA"/>
</dbReference>
<proteinExistence type="predicted"/>
<evidence type="ECO:0000259" key="5">
    <source>
        <dbReference type="PROSITE" id="PS50977"/>
    </source>
</evidence>
<dbReference type="InterPro" id="IPR001647">
    <property type="entry name" value="HTH_TetR"/>
</dbReference>
<evidence type="ECO:0000256" key="2">
    <source>
        <dbReference type="ARBA" id="ARBA00023125"/>
    </source>
</evidence>
<dbReference type="PROSITE" id="PS50977">
    <property type="entry name" value="HTH_TETR_2"/>
    <property type="match status" value="1"/>
</dbReference>
<dbReference type="Pfam" id="PF00440">
    <property type="entry name" value="TetR_N"/>
    <property type="match status" value="1"/>
</dbReference>